<dbReference type="Gene3D" id="3.40.50.1110">
    <property type="entry name" value="SGNH hydrolase"/>
    <property type="match status" value="1"/>
</dbReference>
<name>A0ABQ0ABD7_9GAMM</name>
<evidence type="ECO:0000313" key="2">
    <source>
        <dbReference type="EMBL" id="GAA6168915.1"/>
    </source>
</evidence>
<reference evidence="2 3" key="1">
    <citation type="submission" date="2024-04" db="EMBL/GenBank/DDBJ databases">
        <title>Draft genome sequence of Sessilibacter corallicola NBRC 116591.</title>
        <authorList>
            <person name="Miyakawa T."/>
            <person name="Kusuya Y."/>
            <person name="Miura T."/>
        </authorList>
    </citation>
    <scope>NUCLEOTIDE SEQUENCE [LARGE SCALE GENOMIC DNA]</scope>
    <source>
        <strain evidence="2 3">KU-00831-HH</strain>
    </source>
</reference>
<evidence type="ECO:0000313" key="3">
    <source>
        <dbReference type="Proteomes" id="UP001465153"/>
    </source>
</evidence>
<sequence>MWKLAMDFLSRTTRLVRFFHPDKRLDFLPGKISDEALASFFEANLEEFSAIKDGFKENVCLAAKQLVEKPNVVTILQQLPLENGNTVVVVGDSLSDDYQSWFEILTVAYKEVTGKTVNWINLAHSGDTSMQTFASLGKVKQLQPDLTFCFIGTNDSRIHANCSKHCTSLSESFENLKALKLSCEHYTKGSVIFLPPVGVDEDRISNDWLLTAMNAKWDNAHLKSLGDFIVDELSPVIDIRSIFNGPNAGDMFLEDGLHWSLDGQLNVAEKVILNLGKLVR</sequence>
<keyword evidence="3" id="KW-1185">Reference proteome</keyword>
<evidence type="ECO:0000259" key="1">
    <source>
        <dbReference type="Pfam" id="PF13472"/>
    </source>
</evidence>
<gene>
    <name evidence="2" type="ORF">NBRC116591_27260</name>
</gene>
<dbReference type="SUPFAM" id="SSF52266">
    <property type="entry name" value="SGNH hydrolase"/>
    <property type="match status" value="1"/>
</dbReference>
<dbReference type="Proteomes" id="UP001465153">
    <property type="component" value="Unassembled WGS sequence"/>
</dbReference>
<feature type="domain" description="SGNH hydrolase-type esterase" evidence="1">
    <location>
        <begin position="89"/>
        <end position="264"/>
    </location>
</feature>
<comment type="caution">
    <text evidence="2">The sequence shown here is derived from an EMBL/GenBank/DDBJ whole genome shotgun (WGS) entry which is preliminary data.</text>
</comment>
<dbReference type="Pfam" id="PF13472">
    <property type="entry name" value="Lipase_GDSL_2"/>
    <property type="match status" value="1"/>
</dbReference>
<dbReference type="CDD" id="cd00229">
    <property type="entry name" value="SGNH_hydrolase"/>
    <property type="match status" value="1"/>
</dbReference>
<dbReference type="EMBL" id="BAABWN010000009">
    <property type="protein sequence ID" value="GAA6168915.1"/>
    <property type="molecule type" value="Genomic_DNA"/>
</dbReference>
<accession>A0ABQ0ABD7</accession>
<protein>
    <recommendedName>
        <fullName evidence="1">SGNH hydrolase-type esterase domain-containing protein</fullName>
    </recommendedName>
</protein>
<dbReference type="InterPro" id="IPR013830">
    <property type="entry name" value="SGNH_hydro"/>
</dbReference>
<proteinExistence type="predicted"/>
<organism evidence="2 3">
    <name type="scientific">Sessilibacter corallicola</name>
    <dbReference type="NCBI Taxonomy" id="2904075"/>
    <lineage>
        <taxon>Bacteria</taxon>
        <taxon>Pseudomonadati</taxon>
        <taxon>Pseudomonadota</taxon>
        <taxon>Gammaproteobacteria</taxon>
        <taxon>Cellvibrionales</taxon>
        <taxon>Cellvibrionaceae</taxon>
        <taxon>Sessilibacter</taxon>
    </lineage>
</organism>
<dbReference type="InterPro" id="IPR036514">
    <property type="entry name" value="SGNH_hydro_sf"/>
</dbReference>